<comment type="caution">
    <text evidence="2">The sequence shown here is derived from an EMBL/GenBank/DDBJ whole genome shotgun (WGS) entry which is preliminary data.</text>
</comment>
<evidence type="ECO:0000313" key="2">
    <source>
        <dbReference type="EMBL" id="RKT53820.1"/>
    </source>
</evidence>
<dbReference type="SFLD" id="SFLDG01129">
    <property type="entry name" value="C1.5:_HAD__Beta-PGM__Phosphata"/>
    <property type="match status" value="1"/>
</dbReference>
<name>A0A495VYA8_9PSEU</name>
<gene>
    <name evidence="2" type="ORF">C8E97_2402</name>
</gene>
<keyword evidence="1 2" id="KW-0378">Hydrolase</keyword>
<dbReference type="AlphaFoldDB" id="A0A495VYA8"/>
<reference evidence="2 3" key="1">
    <citation type="submission" date="2018-10" db="EMBL/GenBank/DDBJ databases">
        <title>Sequencing the genomes of 1000 actinobacteria strains.</title>
        <authorList>
            <person name="Klenk H.-P."/>
        </authorList>
    </citation>
    <scope>NUCLEOTIDE SEQUENCE [LARGE SCALE GENOMIC DNA]</scope>
    <source>
        <strain evidence="2 3">DSM 43800</strain>
    </source>
</reference>
<dbReference type="InterPro" id="IPR036412">
    <property type="entry name" value="HAD-like_sf"/>
</dbReference>
<dbReference type="InterPro" id="IPR023214">
    <property type="entry name" value="HAD_sf"/>
</dbReference>
<dbReference type="SUPFAM" id="SSF56784">
    <property type="entry name" value="HAD-like"/>
    <property type="match status" value="1"/>
</dbReference>
<dbReference type="OrthoDB" id="9810501at2"/>
<keyword evidence="3" id="KW-1185">Reference proteome</keyword>
<dbReference type="InterPro" id="IPR006439">
    <property type="entry name" value="HAD-SF_hydro_IA"/>
</dbReference>
<dbReference type="SFLD" id="SFLDS00003">
    <property type="entry name" value="Haloacid_Dehalogenase"/>
    <property type="match status" value="1"/>
</dbReference>
<protein>
    <submittedName>
        <fullName evidence="2">Putative hydrolase of the HAD superfamily</fullName>
    </submittedName>
</protein>
<accession>A0A495VYA8</accession>
<sequence length="249" mass="26911">MAAVEAVVFDWAGTLTPWADADVAGYWDAAARAVDAGLAERHGAALLAAERELAGRCRTELCSATLEQVFELAGVACTAAAKAAYFRAWERHTLLDPAGPGVLRGLRERGIRVGVLSNTMWPRERHEEIFRRDGVLPLLDAAVYSSEIPWSKPHPEAFRAALRALGDVPAARAVYVGDRLFEDIHGAHAAGMRAVHVPHSNIPEHELGSAEGRPDATVRSLAELLPLVDRWNAEGRAVSRPAPRGAARR</sequence>
<evidence type="ECO:0000256" key="1">
    <source>
        <dbReference type="ARBA" id="ARBA00022801"/>
    </source>
</evidence>
<dbReference type="Gene3D" id="3.40.50.1000">
    <property type="entry name" value="HAD superfamily/HAD-like"/>
    <property type="match status" value="1"/>
</dbReference>
<dbReference type="InterPro" id="IPR051540">
    <property type="entry name" value="S-2-haloacid_dehalogenase"/>
</dbReference>
<dbReference type="Proteomes" id="UP000282084">
    <property type="component" value="Unassembled WGS sequence"/>
</dbReference>
<evidence type="ECO:0000313" key="3">
    <source>
        <dbReference type="Proteomes" id="UP000282084"/>
    </source>
</evidence>
<dbReference type="PRINTS" id="PR00413">
    <property type="entry name" value="HADHALOGNASE"/>
</dbReference>
<organism evidence="2 3">
    <name type="scientific">Saccharothrix australiensis</name>
    <dbReference type="NCBI Taxonomy" id="2072"/>
    <lineage>
        <taxon>Bacteria</taxon>
        <taxon>Bacillati</taxon>
        <taxon>Actinomycetota</taxon>
        <taxon>Actinomycetes</taxon>
        <taxon>Pseudonocardiales</taxon>
        <taxon>Pseudonocardiaceae</taxon>
        <taxon>Saccharothrix</taxon>
    </lineage>
</organism>
<dbReference type="EMBL" id="RBXO01000001">
    <property type="protein sequence ID" value="RKT53820.1"/>
    <property type="molecule type" value="Genomic_DNA"/>
</dbReference>
<dbReference type="PANTHER" id="PTHR43316">
    <property type="entry name" value="HYDROLASE, HALOACID DELAHOGENASE-RELATED"/>
    <property type="match status" value="1"/>
</dbReference>
<dbReference type="RefSeq" id="WP_121004595.1">
    <property type="nucleotide sequence ID" value="NZ_RBXO01000001.1"/>
</dbReference>
<dbReference type="GO" id="GO:0016787">
    <property type="term" value="F:hydrolase activity"/>
    <property type="evidence" value="ECO:0007669"/>
    <property type="project" value="UniProtKB-KW"/>
</dbReference>
<dbReference type="PANTHER" id="PTHR43316:SF3">
    <property type="entry name" value="HALOACID DEHALOGENASE, TYPE II (AFU_ORTHOLOGUE AFUA_2G07750)-RELATED"/>
    <property type="match status" value="1"/>
</dbReference>
<dbReference type="Pfam" id="PF00702">
    <property type="entry name" value="Hydrolase"/>
    <property type="match status" value="1"/>
</dbReference>
<dbReference type="NCBIfam" id="TIGR01549">
    <property type="entry name" value="HAD-SF-IA-v1"/>
    <property type="match status" value="1"/>
</dbReference>
<proteinExistence type="predicted"/>